<evidence type="ECO:0000256" key="1">
    <source>
        <dbReference type="SAM" id="MobiDB-lite"/>
    </source>
</evidence>
<proteinExistence type="predicted"/>
<evidence type="ECO:0000313" key="2">
    <source>
        <dbReference type="EMBL" id="WFC95764.1"/>
    </source>
</evidence>
<dbReference type="Proteomes" id="UP001216638">
    <property type="component" value="Chromosome 3"/>
</dbReference>
<gene>
    <name evidence="2" type="ORF">MBRA1_002418</name>
</gene>
<evidence type="ECO:0000313" key="3">
    <source>
        <dbReference type="Proteomes" id="UP001216638"/>
    </source>
</evidence>
<sequence>MTMSKRAISSNDVLQREHEARGLARTSSEYANIPPEIQAQLQSMSWRIRANVNRGYAGGPRASELGTPKHFANAQNTLQEVKSSFHQWGRTATMPTGALRGTAMPPPSPQEANMFSQWSSDTESANTSLNVIAPKRGLDDDDADNILANAFDDEESFWPAPHANIENRPLDTGRTMRPLPSRGAFQAVKSMPPLRESPSAFGTQNLPDAASDDEPMRMSDDRIPDIDLTAYTTRTDNF</sequence>
<feature type="region of interest" description="Disordered" evidence="1">
    <location>
        <begin position="193"/>
        <end position="225"/>
    </location>
</feature>
<dbReference type="AlphaFoldDB" id="A0AAF0DU84"/>
<name>A0AAF0DU84_9BASI</name>
<feature type="region of interest" description="Disordered" evidence="1">
    <location>
        <begin position="1"/>
        <end position="27"/>
    </location>
</feature>
<feature type="compositionally biased region" description="Basic and acidic residues" evidence="1">
    <location>
        <begin position="214"/>
        <end position="225"/>
    </location>
</feature>
<keyword evidence="3" id="KW-1185">Reference proteome</keyword>
<reference evidence="2" key="1">
    <citation type="submission" date="2023-03" db="EMBL/GenBank/DDBJ databases">
        <title>Mating type loci evolution in Malassezia.</title>
        <authorList>
            <person name="Coelho M.A."/>
        </authorList>
    </citation>
    <scope>NUCLEOTIDE SEQUENCE</scope>
    <source>
        <strain evidence="2">CBS 14135</strain>
    </source>
</reference>
<protein>
    <submittedName>
        <fullName evidence="2">Uncharacterized protein</fullName>
    </submittedName>
</protein>
<dbReference type="EMBL" id="CP119953">
    <property type="protein sequence ID" value="WFC95764.1"/>
    <property type="molecule type" value="Genomic_DNA"/>
</dbReference>
<feature type="compositionally biased region" description="Polar residues" evidence="1">
    <location>
        <begin position="1"/>
        <end position="13"/>
    </location>
</feature>
<accession>A0AAF0DU84</accession>
<organism evidence="2 3">
    <name type="scientific">Malassezia brasiliensis</name>
    <dbReference type="NCBI Taxonomy" id="1821822"/>
    <lineage>
        <taxon>Eukaryota</taxon>
        <taxon>Fungi</taxon>
        <taxon>Dikarya</taxon>
        <taxon>Basidiomycota</taxon>
        <taxon>Ustilaginomycotina</taxon>
        <taxon>Malasseziomycetes</taxon>
        <taxon>Malasseziales</taxon>
        <taxon>Malasseziaceae</taxon>
        <taxon>Malassezia</taxon>
    </lineage>
</organism>